<dbReference type="Gene3D" id="1.10.260.40">
    <property type="entry name" value="lambda repressor-like DNA-binding domains"/>
    <property type="match status" value="1"/>
</dbReference>
<dbReference type="EMBL" id="LWSA01000323">
    <property type="protein sequence ID" value="OCX67973.1"/>
    <property type="molecule type" value="Genomic_DNA"/>
</dbReference>
<dbReference type="CDD" id="cd00093">
    <property type="entry name" value="HTH_XRE"/>
    <property type="match status" value="1"/>
</dbReference>
<name>A0A1C2JC52_ACITH</name>
<dbReference type="GO" id="GO:0003677">
    <property type="term" value="F:DNA binding"/>
    <property type="evidence" value="ECO:0007669"/>
    <property type="project" value="InterPro"/>
</dbReference>
<proteinExistence type="predicted"/>
<dbReference type="AlphaFoldDB" id="A0A1C2JC52"/>
<dbReference type="InterPro" id="IPR039554">
    <property type="entry name" value="HigA2-like_HTH"/>
</dbReference>
<evidence type="ECO:0000256" key="1">
    <source>
        <dbReference type="SAM" id="MobiDB-lite"/>
    </source>
</evidence>
<evidence type="ECO:0000313" key="3">
    <source>
        <dbReference type="EMBL" id="OCX67973.1"/>
    </source>
</evidence>
<dbReference type="InterPro" id="IPR001387">
    <property type="entry name" value="Cro/C1-type_HTH"/>
</dbReference>
<evidence type="ECO:0000313" key="4">
    <source>
        <dbReference type="Proteomes" id="UP000094893"/>
    </source>
</evidence>
<gene>
    <name evidence="3" type="ORF">A6P07_19060</name>
</gene>
<accession>A0A1C2JC52</accession>
<dbReference type="Proteomes" id="UP000094893">
    <property type="component" value="Unassembled WGS sequence"/>
</dbReference>
<organism evidence="3 4">
    <name type="scientific">Acidithiobacillus thiooxidans</name>
    <name type="common">Thiobacillus thiooxidans</name>
    <dbReference type="NCBI Taxonomy" id="930"/>
    <lineage>
        <taxon>Bacteria</taxon>
        <taxon>Pseudomonadati</taxon>
        <taxon>Pseudomonadota</taxon>
        <taxon>Acidithiobacillia</taxon>
        <taxon>Acidithiobacillales</taxon>
        <taxon>Acidithiobacillaceae</taxon>
        <taxon>Acidithiobacillus</taxon>
    </lineage>
</organism>
<evidence type="ECO:0000259" key="2">
    <source>
        <dbReference type="PROSITE" id="PS50943"/>
    </source>
</evidence>
<dbReference type="SMART" id="SM00530">
    <property type="entry name" value="HTH_XRE"/>
    <property type="match status" value="1"/>
</dbReference>
<feature type="domain" description="HTH cro/C1-type" evidence="2">
    <location>
        <begin position="30"/>
        <end position="84"/>
    </location>
</feature>
<dbReference type="RefSeq" id="WP_024892570.1">
    <property type="nucleotide sequence ID" value="NZ_LWSA01000323.1"/>
</dbReference>
<dbReference type="InterPro" id="IPR010982">
    <property type="entry name" value="Lambda_DNA-bd_dom_sf"/>
</dbReference>
<comment type="caution">
    <text evidence="3">The sequence shown here is derived from an EMBL/GenBank/DDBJ whole genome shotgun (WGS) entry which is preliminary data.</text>
</comment>
<reference evidence="3 4" key="1">
    <citation type="journal article" date="2016" name="Int. J. Mol. Sci.">
        <title>Comparative genomics of the extreme acidophile Acidithiobacillus thiooxidans reveals intraspecific divergence and niche adaptation.</title>
        <authorList>
            <person name="Zhang X."/>
            <person name="Feng X."/>
            <person name="Tao J."/>
            <person name="Ma L."/>
            <person name="Xiao Y."/>
            <person name="Liang Y."/>
            <person name="Liu X."/>
            <person name="Yin H."/>
        </authorList>
    </citation>
    <scope>NUCLEOTIDE SEQUENCE [LARGE SCALE GENOMIC DNA]</scope>
    <source>
        <strain evidence="3 4">A02</strain>
    </source>
</reference>
<sequence>MARSSKALTYPELASAPLSETLKFELMTLIREKLLQSRLTQKELGLQLGITQSRISNLMRYRLQDFSLDFLVDLARQLGQTVSLGVAEGGSTGSLGSLCCSPRDR</sequence>
<protein>
    <recommendedName>
        <fullName evidence="2">HTH cro/C1-type domain-containing protein</fullName>
    </recommendedName>
</protein>
<dbReference type="SUPFAM" id="SSF47413">
    <property type="entry name" value="lambda repressor-like DNA-binding domains"/>
    <property type="match status" value="1"/>
</dbReference>
<dbReference type="Pfam" id="PF13744">
    <property type="entry name" value="HTH_37"/>
    <property type="match status" value="1"/>
</dbReference>
<feature type="compositionally biased region" description="Low complexity" evidence="1">
    <location>
        <begin position="94"/>
        <end position="105"/>
    </location>
</feature>
<dbReference type="PROSITE" id="PS50943">
    <property type="entry name" value="HTH_CROC1"/>
    <property type="match status" value="1"/>
</dbReference>
<feature type="region of interest" description="Disordered" evidence="1">
    <location>
        <begin position="86"/>
        <end position="105"/>
    </location>
</feature>